<dbReference type="Proteomes" id="UP001629367">
    <property type="component" value="Unassembled WGS sequence"/>
</dbReference>
<evidence type="ECO:0000313" key="3">
    <source>
        <dbReference type="Proteomes" id="UP001629367"/>
    </source>
</evidence>
<feature type="domain" description="AB hydrolase-1" evidence="1">
    <location>
        <begin position="52"/>
        <end position="251"/>
    </location>
</feature>
<comment type="caution">
    <text evidence="2">The sequence shown here is derived from an EMBL/GenBank/DDBJ whole genome shotgun (WGS) entry which is preliminary data.</text>
</comment>
<dbReference type="GO" id="GO:0016787">
    <property type="term" value="F:hydrolase activity"/>
    <property type="evidence" value="ECO:0007669"/>
    <property type="project" value="UniProtKB-KW"/>
</dbReference>
<name>A0ABW9DIN7_9BURK</name>
<dbReference type="RefSeq" id="WP_408220058.1">
    <property type="nucleotide sequence ID" value="NZ_JAQQBZ010000051.1"/>
</dbReference>
<gene>
    <name evidence="2" type="ORF">PQQ68_35825</name>
</gene>
<sequence>MKTKDVPTLFLHGGPGLSAIAERELYGRGLPIHWWDQPRSVALFSSPFAALIDSAQEEIERLAHGNARPVNLIAHSFGAHLALRLAMRVPERLGRILLLAPVYDMGDAFVRLANRLLVANESSQPLLAALQEFKAASDYTRFAKLAAQITSIANFIDLYWSPRADERRRWYVDLLTHQPVIDLNAFEVLAKDFWLEPPMSVRAIVPESVHLVLGRADPLMDVDAERRIWTALFPGAVSHEVNSGHFVHLETPPETWWATRQGRPGV</sequence>
<dbReference type="PANTHER" id="PTHR43194:SF2">
    <property type="entry name" value="PEROXISOMAL MEMBRANE PROTEIN LPX1"/>
    <property type="match status" value="1"/>
</dbReference>
<keyword evidence="2" id="KW-0378">Hydrolase</keyword>
<proteinExistence type="predicted"/>
<reference evidence="2 3" key="1">
    <citation type="journal article" date="2024" name="Chem. Sci.">
        <title>Discovery of megapolipeptins by genome mining of a Burkholderiales bacteria collection.</title>
        <authorList>
            <person name="Paulo B.S."/>
            <person name="Recchia M.J.J."/>
            <person name="Lee S."/>
            <person name="Fergusson C.H."/>
            <person name="Romanowski S.B."/>
            <person name="Hernandez A."/>
            <person name="Krull N."/>
            <person name="Liu D.Y."/>
            <person name="Cavanagh H."/>
            <person name="Bos A."/>
            <person name="Gray C.A."/>
            <person name="Murphy B.T."/>
            <person name="Linington R.G."/>
            <person name="Eustaquio A.S."/>
        </authorList>
    </citation>
    <scope>NUCLEOTIDE SEQUENCE [LARGE SCALE GENOMIC DNA]</scope>
    <source>
        <strain evidence="2 3">RL17-335-BIF-A</strain>
    </source>
</reference>
<keyword evidence="3" id="KW-1185">Reference proteome</keyword>
<dbReference type="PANTHER" id="PTHR43194">
    <property type="entry name" value="HYDROLASE ALPHA/BETA FOLD FAMILY"/>
    <property type="match status" value="1"/>
</dbReference>
<dbReference type="InterPro" id="IPR050228">
    <property type="entry name" value="Carboxylesterase_BioH"/>
</dbReference>
<dbReference type="Pfam" id="PF00561">
    <property type="entry name" value="Abhydrolase_1"/>
    <property type="match status" value="1"/>
</dbReference>
<protein>
    <submittedName>
        <fullName evidence="2">Alpha/beta hydrolase</fullName>
    </submittedName>
</protein>
<dbReference type="Gene3D" id="3.40.50.1820">
    <property type="entry name" value="alpha/beta hydrolase"/>
    <property type="match status" value="1"/>
</dbReference>
<dbReference type="InterPro" id="IPR000073">
    <property type="entry name" value="AB_hydrolase_1"/>
</dbReference>
<dbReference type="EMBL" id="JAQQBZ010000051">
    <property type="protein sequence ID" value="MFM0598418.1"/>
    <property type="molecule type" value="Genomic_DNA"/>
</dbReference>
<dbReference type="SUPFAM" id="SSF53474">
    <property type="entry name" value="alpha/beta-Hydrolases"/>
    <property type="match status" value="1"/>
</dbReference>
<evidence type="ECO:0000259" key="1">
    <source>
        <dbReference type="Pfam" id="PF00561"/>
    </source>
</evidence>
<dbReference type="InterPro" id="IPR029058">
    <property type="entry name" value="AB_hydrolase_fold"/>
</dbReference>
<organism evidence="2 3">
    <name type="scientific">Paraburkholderia dilworthii</name>
    <dbReference type="NCBI Taxonomy" id="948106"/>
    <lineage>
        <taxon>Bacteria</taxon>
        <taxon>Pseudomonadati</taxon>
        <taxon>Pseudomonadota</taxon>
        <taxon>Betaproteobacteria</taxon>
        <taxon>Burkholderiales</taxon>
        <taxon>Burkholderiaceae</taxon>
        <taxon>Paraburkholderia</taxon>
    </lineage>
</organism>
<evidence type="ECO:0000313" key="2">
    <source>
        <dbReference type="EMBL" id="MFM0598418.1"/>
    </source>
</evidence>
<accession>A0ABW9DIN7</accession>